<dbReference type="Gene3D" id="3.30.70.270">
    <property type="match status" value="1"/>
</dbReference>
<keyword evidence="4" id="KW-1185">Reference proteome</keyword>
<reference evidence="3 4" key="1">
    <citation type="journal article" date="1994" name="Int. J. Syst. Bacteriol.">
        <title>Phylogenetic positions of novel aerobic, bacteriochlorophyll a-containing bacteria and description of Roseococcus thiosulfatophilus gen. nov., sp. nov., Erythromicrobium ramosum gen. nov., sp. nov., and Erythrobacter litoralis sp. nov.</title>
        <authorList>
            <person name="Yurkov V."/>
            <person name="Stackebrandt E."/>
            <person name="Holmes A."/>
            <person name="Fuerst J.A."/>
            <person name="Hugenholtz P."/>
            <person name="Golecki J."/>
            <person name="Gad'on N."/>
            <person name="Gorlenko V.M."/>
            <person name="Kompantseva E.I."/>
            <person name="Drews G."/>
        </authorList>
    </citation>
    <scope>NUCLEOTIDE SEQUENCE [LARGE SCALE GENOMIC DNA]</scope>
    <source>
        <strain evidence="3 4">KR-99</strain>
    </source>
</reference>
<comment type="caution">
    <text evidence="3">The sequence shown here is derived from an EMBL/GenBank/DDBJ whole genome shotgun (WGS) entry which is preliminary data.</text>
</comment>
<dbReference type="PROSITE" id="PS50883">
    <property type="entry name" value="EAL"/>
    <property type="match status" value="1"/>
</dbReference>
<dbReference type="EMBL" id="VDES01000002">
    <property type="protein sequence ID" value="MBA1375315.1"/>
    <property type="molecule type" value="Genomic_DNA"/>
</dbReference>
<protein>
    <submittedName>
        <fullName evidence="3">GGDEF domain-containing protein</fullName>
    </submittedName>
</protein>
<dbReference type="InterPro" id="IPR001633">
    <property type="entry name" value="EAL_dom"/>
</dbReference>
<gene>
    <name evidence="3" type="ORF">FG486_13280</name>
</gene>
<evidence type="ECO:0000313" key="3">
    <source>
        <dbReference type="EMBL" id="MBA1375315.1"/>
    </source>
</evidence>
<dbReference type="InterPro" id="IPR050706">
    <property type="entry name" value="Cyclic-di-GMP_PDE-like"/>
</dbReference>
<dbReference type="InterPro" id="IPR000160">
    <property type="entry name" value="GGDEF_dom"/>
</dbReference>
<dbReference type="InterPro" id="IPR043128">
    <property type="entry name" value="Rev_trsase/Diguanyl_cyclase"/>
</dbReference>
<dbReference type="SMART" id="SM00267">
    <property type="entry name" value="GGDEF"/>
    <property type="match status" value="1"/>
</dbReference>
<name>A0A7V8RFH5_9SPHN</name>
<dbReference type="Gene3D" id="3.20.20.450">
    <property type="entry name" value="EAL domain"/>
    <property type="match status" value="1"/>
</dbReference>
<feature type="domain" description="EAL" evidence="1">
    <location>
        <begin position="302"/>
        <end position="555"/>
    </location>
</feature>
<sequence length="556" mass="59856">MFLGVLRIVPMQGIARQCSCRWGRGLDSSGYRDRPTWRGSGVGALDAALAAALAACGFAPAGDGPADLLVADMRGKTDDLPREIAGHSGPGLLICDSAWPDLAHPIPPGITHALLAPFADDALRLQLRLIHGQLAARHGMAPDLHARIADFAAAGEGALHAMLIGLRRMPAVNATYGTAVGDAALEAMEQRLERQAARLSAGSALTLRLSGGDFLIAYAMAEERLGWQVMAERMLRVVSEPLDVAGHRLRLTARAALAVAREGEGPVSLLDRLSAGLAQARESAADPVRWADRQSDHAPQSGYRLEQDIVQAIERDEITVLFQPQFAVETGRITGAEALARWQHPQYGEIGAGTLFALADKADFTRVLSRHIRQRAMQHAARWTGPLAPLRLSLNVTAEDLGEKGFARRELAMLAEAGFSPRRLTLEMTEQALVPDLKRAAARFAALREAGVRIAVDDFGTGYSSLLYLKRLPLDYLKLDHAMTRDIGGAEADRIIVRSVIAMAKALNLKVIAEGVESDAQLAALRAEGCDYFQGFLRGRAMEAEVFAEFAQGELG</sequence>
<dbReference type="PROSITE" id="PS50887">
    <property type="entry name" value="GGDEF"/>
    <property type="match status" value="1"/>
</dbReference>
<dbReference type="Pfam" id="PF00990">
    <property type="entry name" value="GGDEF"/>
    <property type="match status" value="1"/>
</dbReference>
<dbReference type="CDD" id="cd01948">
    <property type="entry name" value="EAL"/>
    <property type="match status" value="1"/>
</dbReference>
<dbReference type="Proteomes" id="UP000589292">
    <property type="component" value="Unassembled WGS sequence"/>
</dbReference>
<accession>A0A7V8RFH5</accession>
<dbReference type="SUPFAM" id="SSF141868">
    <property type="entry name" value="EAL domain-like"/>
    <property type="match status" value="1"/>
</dbReference>
<dbReference type="SUPFAM" id="SSF55073">
    <property type="entry name" value="Nucleotide cyclase"/>
    <property type="match status" value="1"/>
</dbReference>
<dbReference type="GO" id="GO:0071111">
    <property type="term" value="F:cyclic-guanylate-specific phosphodiesterase activity"/>
    <property type="evidence" value="ECO:0007669"/>
    <property type="project" value="InterPro"/>
</dbReference>
<evidence type="ECO:0000259" key="2">
    <source>
        <dbReference type="PROSITE" id="PS50887"/>
    </source>
</evidence>
<dbReference type="AlphaFoldDB" id="A0A7V8RFH5"/>
<dbReference type="SMART" id="SM00052">
    <property type="entry name" value="EAL"/>
    <property type="match status" value="1"/>
</dbReference>
<proteinExistence type="predicted"/>
<evidence type="ECO:0000313" key="4">
    <source>
        <dbReference type="Proteomes" id="UP000589292"/>
    </source>
</evidence>
<evidence type="ECO:0000259" key="1">
    <source>
        <dbReference type="PROSITE" id="PS50883"/>
    </source>
</evidence>
<dbReference type="InterPro" id="IPR035919">
    <property type="entry name" value="EAL_sf"/>
</dbReference>
<organism evidence="3 4">
    <name type="scientific">Sphingomonas ursincola</name>
    <dbReference type="NCBI Taxonomy" id="56361"/>
    <lineage>
        <taxon>Bacteria</taxon>
        <taxon>Pseudomonadati</taxon>
        <taxon>Pseudomonadota</taxon>
        <taxon>Alphaproteobacteria</taxon>
        <taxon>Sphingomonadales</taxon>
        <taxon>Sphingomonadaceae</taxon>
        <taxon>Sphingomonas</taxon>
    </lineage>
</organism>
<dbReference type="PANTHER" id="PTHR33121">
    <property type="entry name" value="CYCLIC DI-GMP PHOSPHODIESTERASE PDEF"/>
    <property type="match status" value="1"/>
</dbReference>
<dbReference type="PANTHER" id="PTHR33121:SF79">
    <property type="entry name" value="CYCLIC DI-GMP PHOSPHODIESTERASE PDED-RELATED"/>
    <property type="match status" value="1"/>
</dbReference>
<feature type="domain" description="GGDEF" evidence="2">
    <location>
        <begin position="157"/>
        <end position="293"/>
    </location>
</feature>
<dbReference type="InterPro" id="IPR029787">
    <property type="entry name" value="Nucleotide_cyclase"/>
</dbReference>
<dbReference type="Pfam" id="PF00563">
    <property type="entry name" value="EAL"/>
    <property type="match status" value="1"/>
</dbReference>